<dbReference type="Gene3D" id="3.40.50.1820">
    <property type="entry name" value="alpha/beta hydrolase"/>
    <property type="match status" value="1"/>
</dbReference>
<feature type="signal peptide" evidence="8">
    <location>
        <begin position="1"/>
        <end position="26"/>
    </location>
</feature>
<dbReference type="Proteomes" id="UP000250197">
    <property type="component" value="Chromosome"/>
</dbReference>
<reference evidence="9 10" key="1">
    <citation type="submission" date="2017-05" db="EMBL/GenBank/DDBJ databases">
        <title>Complete genome sequence of Corynebacterium striatum KC-Na-1 isolated from Neophocaena asiaeorientalis in Korea.</title>
        <authorList>
            <person name="Kim J.H."/>
            <person name="Lee K."/>
        </authorList>
    </citation>
    <scope>NUCLEOTIDE SEQUENCE [LARGE SCALE GENOMIC DNA]</scope>
    <source>
        <strain evidence="9 10">KC-Na-01</strain>
    </source>
</reference>
<sequence length="314" mass="32547">MRLNKLVTAAGAATLSLAVLSPIATAQSASGSSLDGAFGLSSQLADALGQLTTSTVTTGVGGTSTTESVNVAGQGNRSYILQLPAGFDPANSYDLVFGFGGMDNEAPHAQEIIHLSESANGEAIVVYPQPTFQNGHFGWEGPQYGGARGKDVAFVRAISDSLHARYNINSTYATGLSNGGGMAMNLACQAPDLVDAVAGVATANYGPIYTGCSGSVPTLFLHGTEDKTAPYYVSGSNPHGGTYLSVLQAFRAVGERNGCDINSKSIESRGSYNAEQMQGCAADTVLYTVPGGEHTWFPSNPTATREVWDFLNSH</sequence>
<protein>
    <recommendedName>
        <fullName evidence="11">Polyhydroxybutyrate depolymerase</fullName>
    </recommendedName>
</protein>
<keyword evidence="7" id="KW-0624">Polysaccharide degradation</keyword>
<dbReference type="KEGG" id="cstr:CBE89_04650"/>
<comment type="subcellular location">
    <subcellularLocation>
        <location evidence="1">Secreted</location>
    </subcellularLocation>
</comment>
<evidence type="ECO:0000256" key="8">
    <source>
        <dbReference type="SAM" id="SignalP"/>
    </source>
</evidence>
<feature type="chain" id="PRO_5016443072" description="Polyhydroxybutyrate depolymerase" evidence="8">
    <location>
        <begin position="27"/>
        <end position="314"/>
    </location>
</feature>
<dbReference type="InterPro" id="IPR043595">
    <property type="entry name" value="FaeB/C/D"/>
</dbReference>
<evidence type="ECO:0000256" key="1">
    <source>
        <dbReference type="ARBA" id="ARBA00004613"/>
    </source>
</evidence>
<dbReference type="SUPFAM" id="SSF53474">
    <property type="entry name" value="alpha/beta-Hydrolases"/>
    <property type="match status" value="1"/>
</dbReference>
<dbReference type="GO" id="GO:0045493">
    <property type="term" value="P:xylan catabolic process"/>
    <property type="evidence" value="ECO:0007669"/>
    <property type="project" value="UniProtKB-KW"/>
</dbReference>
<dbReference type="GO" id="GO:0030600">
    <property type="term" value="F:feruloyl esterase activity"/>
    <property type="evidence" value="ECO:0007669"/>
    <property type="project" value="InterPro"/>
</dbReference>
<dbReference type="InterPro" id="IPR029058">
    <property type="entry name" value="AB_hydrolase_fold"/>
</dbReference>
<evidence type="ECO:0000256" key="4">
    <source>
        <dbReference type="ARBA" id="ARBA00022729"/>
    </source>
</evidence>
<evidence type="ECO:0008006" key="11">
    <source>
        <dbReference type="Google" id="ProtNLM"/>
    </source>
</evidence>
<evidence type="ECO:0000313" key="9">
    <source>
        <dbReference type="EMBL" id="ART20859.1"/>
    </source>
</evidence>
<keyword evidence="3" id="KW-0858">Xylan degradation</keyword>
<organism evidence="9 10">
    <name type="scientific">Corynebacterium striatum</name>
    <dbReference type="NCBI Taxonomy" id="43770"/>
    <lineage>
        <taxon>Bacteria</taxon>
        <taxon>Bacillati</taxon>
        <taxon>Actinomycetota</taxon>
        <taxon>Actinomycetes</taxon>
        <taxon>Mycobacteriales</taxon>
        <taxon>Corynebacteriaceae</taxon>
        <taxon>Corynebacterium</taxon>
    </lineage>
</organism>
<dbReference type="AlphaFoldDB" id="A0A2Z2IXC9"/>
<dbReference type="RefSeq" id="WP_086890988.1">
    <property type="nucleotide sequence ID" value="NZ_BQNM01000001.1"/>
</dbReference>
<name>A0A2Z2IXC9_CORST</name>
<accession>A0A2Z2IXC9</accession>
<evidence type="ECO:0000256" key="7">
    <source>
        <dbReference type="ARBA" id="ARBA00023326"/>
    </source>
</evidence>
<gene>
    <name evidence="9" type="ORF">CBE89_04650</name>
</gene>
<evidence type="ECO:0000313" key="10">
    <source>
        <dbReference type="Proteomes" id="UP000250197"/>
    </source>
</evidence>
<keyword evidence="4 8" id="KW-0732">Signal</keyword>
<dbReference type="EMBL" id="CP021252">
    <property type="protein sequence ID" value="ART20859.1"/>
    <property type="molecule type" value="Genomic_DNA"/>
</dbReference>
<keyword evidence="2" id="KW-0964">Secreted</keyword>
<keyword evidence="5" id="KW-0378">Hydrolase</keyword>
<proteinExistence type="predicted"/>
<evidence type="ECO:0000256" key="5">
    <source>
        <dbReference type="ARBA" id="ARBA00022801"/>
    </source>
</evidence>
<dbReference type="PANTHER" id="PTHR38050:SF2">
    <property type="entry name" value="FERULOYL ESTERASE C-RELATED"/>
    <property type="match status" value="1"/>
</dbReference>
<dbReference type="PANTHER" id="PTHR38050">
    <property type="match status" value="1"/>
</dbReference>
<keyword evidence="6" id="KW-0119">Carbohydrate metabolism</keyword>
<evidence type="ECO:0000256" key="3">
    <source>
        <dbReference type="ARBA" id="ARBA00022651"/>
    </source>
</evidence>
<dbReference type="GO" id="GO:0005576">
    <property type="term" value="C:extracellular region"/>
    <property type="evidence" value="ECO:0007669"/>
    <property type="project" value="UniProtKB-SubCell"/>
</dbReference>
<evidence type="ECO:0000256" key="2">
    <source>
        <dbReference type="ARBA" id="ARBA00022525"/>
    </source>
</evidence>
<evidence type="ECO:0000256" key="6">
    <source>
        <dbReference type="ARBA" id="ARBA00023277"/>
    </source>
</evidence>